<dbReference type="Proteomes" id="UP000824180">
    <property type="component" value="Unassembled WGS sequence"/>
</dbReference>
<reference evidence="2" key="2">
    <citation type="submission" date="2021-04" db="EMBL/GenBank/DDBJ databases">
        <authorList>
            <person name="Gilroy R."/>
        </authorList>
    </citation>
    <scope>NUCLEOTIDE SEQUENCE</scope>
    <source>
        <strain evidence="2">876</strain>
    </source>
</reference>
<name>A0A9E2KUM5_9LACO</name>
<accession>A0A9E2KUM5</accession>
<evidence type="ECO:0000313" key="2">
    <source>
        <dbReference type="EMBL" id="MBU3829860.1"/>
    </source>
</evidence>
<dbReference type="EMBL" id="JAHLFK010000027">
    <property type="protein sequence ID" value="MBU3829860.1"/>
    <property type="molecule type" value="Genomic_DNA"/>
</dbReference>
<organism evidence="2 3">
    <name type="scientific">Candidatus Limosilactobacillus merdavium</name>
    <dbReference type="NCBI Taxonomy" id="2838651"/>
    <lineage>
        <taxon>Bacteria</taxon>
        <taxon>Bacillati</taxon>
        <taxon>Bacillota</taxon>
        <taxon>Bacilli</taxon>
        <taxon>Lactobacillales</taxon>
        <taxon>Lactobacillaceae</taxon>
        <taxon>Limosilactobacillus</taxon>
    </lineage>
</organism>
<comment type="caution">
    <text evidence="2">The sequence shown here is derived from an EMBL/GenBank/DDBJ whole genome shotgun (WGS) entry which is preliminary data.</text>
</comment>
<protein>
    <submittedName>
        <fullName evidence="2">Uncharacterized protein</fullName>
    </submittedName>
</protein>
<proteinExistence type="predicted"/>
<dbReference type="AlphaFoldDB" id="A0A9E2KUM5"/>
<gene>
    <name evidence="2" type="ORF">H9843_03070</name>
</gene>
<sequence length="51" mass="5879">MKTWFKQKLNWIVMGIAAVVTLSFIWTLIPGFSKLPNNVDNMRVAVVDRDN</sequence>
<keyword evidence="1" id="KW-0812">Transmembrane</keyword>
<reference evidence="2" key="1">
    <citation type="journal article" date="2021" name="PeerJ">
        <title>Extensive microbial diversity within the chicken gut microbiome revealed by metagenomics and culture.</title>
        <authorList>
            <person name="Gilroy R."/>
            <person name="Ravi A."/>
            <person name="Getino M."/>
            <person name="Pursley I."/>
            <person name="Horton D.L."/>
            <person name="Alikhan N.F."/>
            <person name="Baker D."/>
            <person name="Gharbi K."/>
            <person name="Hall N."/>
            <person name="Watson M."/>
            <person name="Adriaenssens E.M."/>
            <person name="Foster-Nyarko E."/>
            <person name="Jarju S."/>
            <person name="Secka A."/>
            <person name="Antonio M."/>
            <person name="Oren A."/>
            <person name="Chaudhuri R.R."/>
            <person name="La Ragione R."/>
            <person name="Hildebrand F."/>
            <person name="Pallen M.J."/>
        </authorList>
    </citation>
    <scope>NUCLEOTIDE SEQUENCE</scope>
    <source>
        <strain evidence="2">876</strain>
    </source>
</reference>
<evidence type="ECO:0000256" key="1">
    <source>
        <dbReference type="SAM" id="Phobius"/>
    </source>
</evidence>
<evidence type="ECO:0000313" key="3">
    <source>
        <dbReference type="Proteomes" id="UP000824180"/>
    </source>
</evidence>
<feature type="transmembrane region" description="Helical" evidence="1">
    <location>
        <begin position="9"/>
        <end position="29"/>
    </location>
</feature>
<keyword evidence="1" id="KW-0472">Membrane</keyword>
<keyword evidence="1" id="KW-1133">Transmembrane helix</keyword>